<feature type="domain" description="Large polyvalent protein-associated" evidence="1">
    <location>
        <begin position="97"/>
        <end position="173"/>
    </location>
</feature>
<name>A0A9X4NGA2_9LACT</name>
<reference evidence="2" key="1">
    <citation type="submission" date="2022-10" db="EMBL/GenBank/DDBJ databases">
        <authorList>
            <person name="Turner M.S."/>
            <person name="Huang W."/>
        </authorList>
    </citation>
    <scope>NUCLEOTIDE SEQUENCE</scope>
    <source>
        <strain evidence="2">3</strain>
    </source>
</reference>
<protein>
    <recommendedName>
        <fullName evidence="1">Large polyvalent protein-associated domain-containing protein</fullName>
    </recommendedName>
</protein>
<reference evidence="2" key="2">
    <citation type="journal article" date="2023" name="Food Microbiol.">
        <title>Evaluation of the fermentation potential of lactic acid bacteria isolated from herbs, fruits and vegetables as starter cultures in nut-based milk alternatives.</title>
        <authorList>
            <person name="Huang W."/>
            <person name="Dong A."/>
            <person name="Pham H.T."/>
            <person name="Zhou C."/>
            <person name="Huo Z."/>
            <person name="Watjen A.P."/>
            <person name="Prakash S."/>
            <person name="Bang-Berthelsen C.H."/>
            <person name="Turner M.S."/>
        </authorList>
    </citation>
    <scope>NUCLEOTIDE SEQUENCE</scope>
    <source>
        <strain evidence="2">3</strain>
    </source>
</reference>
<dbReference type="EMBL" id="JAOWLY010000001">
    <property type="protein sequence ID" value="MDG4982854.1"/>
    <property type="molecule type" value="Genomic_DNA"/>
</dbReference>
<dbReference type="RefSeq" id="WP_278228640.1">
    <property type="nucleotide sequence ID" value="NZ_JAOWLY010000001.1"/>
</dbReference>
<evidence type="ECO:0000313" key="3">
    <source>
        <dbReference type="Proteomes" id="UP001152614"/>
    </source>
</evidence>
<comment type="caution">
    <text evidence="2">The sequence shown here is derived from an EMBL/GenBank/DDBJ whole genome shotgun (WGS) entry which is preliminary data.</text>
</comment>
<dbReference type="InterPro" id="IPR040789">
    <property type="entry name" value="LPD11"/>
</dbReference>
<dbReference type="Pfam" id="PF18824">
    <property type="entry name" value="LPD11"/>
    <property type="match status" value="1"/>
</dbReference>
<evidence type="ECO:0000313" key="2">
    <source>
        <dbReference type="EMBL" id="MDG4982854.1"/>
    </source>
</evidence>
<organism evidence="2 3">
    <name type="scientific">Lactococcus lactis</name>
    <dbReference type="NCBI Taxonomy" id="1358"/>
    <lineage>
        <taxon>Bacteria</taxon>
        <taxon>Bacillati</taxon>
        <taxon>Bacillota</taxon>
        <taxon>Bacilli</taxon>
        <taxon>Lactobacillales</taxon>
        <taxon>Streptococcaceae</taxon>
        <taxon>Lactococcus</taxon>
    </lineage>
</organism>
<dbReference type="AlphaFoldDB" id="A0A9X4NGA2"/>
<dbReference type="Proteomes" id="UP001152614">
    <property type="component" value="Unassembled WGS sequence"/>
</dbReference>
<sequence length="181" mass="21798">MPNVKIEKNYAMWIDHYISKNEEKIMACIYIGLAEDGGADFYYTNIPLEKDGDNMILHFENSTNYKFIGIKTFENPRLNYRYSLGTYEFIEPDEKTRFNYMMLGRLQSDCEYVVGHFSNFCKRKLSESSINNVLWGESIDRHFVEMYRLYDNFTEEEKPEWLTREQIDIYKYKIKKLVVEE</sequence>
<proteinExistence type="predicted"/>
<gene>
    <name evidence="2" type="ORF">OGZ51_01650</name>
</gene>
<evidence type="ECO:0000259" key="1">
    <source>
        <dbReference type="Pfam" id="PF18824"/>
    </source>
</evidence>
<accession>A0A9X4NGA2</accession>